<protein>
    <recommendedName>
        <fullName evidence="9">Sulfate transport system permease protein CysT</fullName>
    </recommendedName>
</protein>
<dbReference type="PANTHER" id="PTHR30406:SF8">
    <property type="entry name" value="SULFATE TRANSPORT SYSTEM PERMEASE PROTEIN CYST"/>
    <property type="match status" value="1"/>
</dbReference>
<comment type="function">
    <text evidence="8">Part of the ABC transporter complex CysAWTP (TC 3.A.1.6.1) involved in sulfate/thiosulfate import. Probably responsible for the translocation of the substrate across the membrane.</text>
</comment>
<dbReference type="InterPro" id="IPR011865">
    <property type="entry name" value="CysT_permease"/>
</dbReference>
<comment type="caution">
    <text evidence="9">Lacks conserved residue(s) required for the propagation of feature annotation.</text>
</comment>
<dbReference type="InterPro" id="IPR005667">
    <property type="entry name" value="Sulph_transpt2"/>
</dbReference>
<comment type="similarity">
    <text evidence="9">Belongs to the binding-protein-dependent transport system permease family. CysTW subfamily.</text>
</comment>
<name>A0A9X0I0B4_9ACTN</name>
<dbReference type="NCBIfam" id="TIGR02139">
    <property type="entry name" value="permease_CysT"/>
    <property type="match status" value="1"/>
</dbReference>
<evidence type="ECO:0000256" key="8">
    <source>
        <dbReference type="ARBA" id="ARBA00025323"/>
    </source>
</evidence>
<accession>A0A9X0I0B4</accession>
<dbReference type="SUPFAM" id="SSF161098">
    <property type="entry name" value="MetI-like"/>
    <property type="match status" value="1"/>
</dbReference>
<keyword evidence="12" id="KW-1185">Reference proteome</keyword>
<feature type="transmembrane region" description="Helical" evidence="9">
    <location>
        <begin position="29"/>
        <end position="55"/>
    </location>
</feature>
<feature type="transmembrane region" description="Helical" evidence="9">
    <location>
        <begin position="253"/>
        <end position="274"/>
    </location>
</feature>
<keyword evidence="7 9" id="KW-0472">Membrane</keyword>
<dbReference type="Proteomes" id="UP000053246">
    <property type="component" value="Unassembled WGS sequence"/>
</dbReference>
<dbReference type="PROSITE" id="PS50928">
    <property type="entry name" value="ABC_TM1"/>
    <property type="match status" value="1"/>
</dbReference>
<dbReference type="Pfam" id="PF00528">
    <property type="entry name" value="BPD_transp_1"/>
    <property type="match status" value="1"/>
</dbReference>
<dbReference type="GO" id="GO:0015419">
    <property type="term" value="F:ABC-type sulfate transporter activity"/>
    <property type="evidence" value="ECO:0007669"/>
    <property type="project" value="UniProtKB-UniRule"/>
</dbReference>
<feature type="transmembrane region" description="Helical" evidence="9">
    <location>
        <begin position="140"/>
        <end position="164"/>
    </location>
</feature>
<comment type="subcellular location">
    <subcellularLocation>
        <location evidence="1">Membrane</location>
        <topology evidence="1">Multi-pass membrane protein</topology>
    </subcellularLocation>
</comment>
<evidence type="ECO:0000256" key="4">
    <source>
        <dbReference type="ARBA" id="ARBA00022692"/>
    </source>
</evidence>
<sequence length="282" mass="29728">MTSATLAPDRPAAPRRSVRSGLPLTRVSGLGLGVAMVWFSLLVLIPLAAVAVTAAEGGWAGFWRSVTNEQTAATIRLTVGTALLVTLVNIVMGTLIAWLLVRDRFFGKRALEILIDVPFALPTIVAGLVLLSLYGPGSPLGVNIANTRIAVFLAFLFVTLPFIVRTVQPVLAELDPEVEEAAASLGASRYTTFRRIVLPSLTPAIAAGAALSFARAVGEYGSLVLLTGNLPMRTEVASVRILSSIENDNIDSAAAVAVVLLAVSLAVIVVLDVIQRRVIRRG</sequence>
<dbReference type="InterPro" id="IPR000515">
    <property type="entry name" value="MetI-like"/>
</dbReference>
<dbReference type="NCBIfam" id="TIGR00969">
    <property type="entry name" value="3a0106s02"/>
    <property type="match status" value="1"/>
</dbReference>
<keyword evidence="6 9" id="KW-0764">Sulfate transport</keyword>
<evidence type="ECO:0000313" key="11">
    <source>
        <dbReference type="EMBL" id="KUJ44428.1"/>
    </source>
</evidence>
<comment type="function">
    <text evidence="9">Part of the ABC transporter complex (TC 3.A.1.6.1) involved in sulfate/thiosulfate import.</text>
</comment>
<dbReference type="CDD" id="cd06261">
    <property type="entry name" value="TM_PBP2"/>
    <property type="match status" value="1"/>
</dbReference>
<keyword evidence="3 9" id="KW-0813">Transport</keyword>
<gene>
    <name evidence="11" type="ORF">ADL17_14615</name>
</gene>
<evidence type="ECO:0000256" key="1">
    <source>
        <dbReference type="ARBA" id="ARBA00004141"/>
    </source>
</evidence>
<dbReference type="GO" id="GO:0005886">
    <property type="term" value="C:plasma membrane"/>
    <property type="evidence" value="ECO:0007669"/>
    <property type="project" value="InterPro"/>
</dbReference>
<comment type="caution">
    <text evidence="11">The sequence shown here is derived from an EMBL/GenBank/DDBJ whole genome shotgun (WGS) entry which is preliminary data.</text>
</comment>
<dbReference type="AlphaFoldDB" id="A0A9X0I0B4"/>
<dbReference type="EMBL" id="LMWI01000002">
    <property type="protein sequence ID" value="KUJ44428.1"/>
    <property type="molecule type" value="Genomic_DNA"/>
</dbReference>
<dbReference type="PANTHER" id="PTHR30406">
    <property type="entry name" value="SULFATE TRANSPORT SYSTEM PERMEASE PROTEIN"/>
    <property type="match status" value="1"/>
</dbReference>
<feature type="transmembrane region" description="Helical" evidence="9">
    <location>
        <begin position="113"/>
        <end position="134"/>
    </location>
</feature>
<dbReference type="Gene3D" id="1.10.3720.10">
    <property type="entry name" value="MetI-like"/>
    <property type="match status" value="1"/>
</dbReference>
<feature type="transmembrane region" description="Helical" evidence="9">
    <location>
        <begin position="75"/>
        <end position="101"/>
    </location>
</feature>
<dbReference type="InterPro" id="IPR035906">
    <property type="entry name" value="MetI-like_sf"/>
</dbReference>
<evidence type="ECO:0000259" key="10">
    <source>
        <dbReference type="PROSITE" id="PS50928"/>
    </source>
</evidence>
<evidence type="ECO:0000256" key="5">
    <source>
        <dbReference type="ARBA" id="ARBA00022989"/>
    </source>
</evidence>
<comment type="subunit">
    <text evidence="2">The complex is composed of two ATP-binding proteins (CysA), two transmembrane proteins (CysT and CysW) and a solute-binding protein (CysP).</text>
</comment>
<evidence type="ECO:0000256" key="9">
    <source>
        <dbReference type="RuleBase" id="RU366001"/>
    </source>
</evidence>
<evidence type="ECO:0000256" key="2">
    <source>
        <dbReference type="ARBA" id="ARBA00011779"/>
    </source>
</evidence>
<feature type="domain" description="ABC transmembrane type-1" evidence="10">
    <location>
        <begin position="75"/>
        <end position="271"/>
    </location>
</feature>
<proteinExistence type="inferred from homology"/>
<keyword evidence="5 9" id="KW-1133">Transmembrane helix</keyword>
<keyword evidence="4 9" id="KW-0812">Transmembrane</keyword>
<evidence type="ECO:0000256" key="6">
    <source>
        <dbReference type="ARBA" id="ARBA00023032"/>
    </source>
</evidence>
<evidence type="ECO:0000256" key="3">
    <source>
        <dbReference type="ARBA" id="ARBA00022448"/>
    </source>
</evidence>
<evidence type="ECO:0000256" key="7">
    <source>
        <dbReference type="ARBA" id="ARBA00023136"/>
    </source>
</evidence>
<reference evidence="11 12" key="1">
    <citation type="submission" date="2015-10" db="EMBL/GenBank/DDBJ databases">
        <authorList>
            <person name="Ju K.-S."/>
            <person name="Doroghazi J.R."/>
            <person name="Metcalf W.W."/>
        </authorList>
    </citation>
    <scope>NUCLEOTIDE SEQUENCE [LARGE SCALE GENOMIC DNA]</scope>
    <source>
        <strain evidence="11 12">NRRL B-24793</strain>
    </source>
</reference>
<evidence type="ECO:0000313" key="12">
    <source>
        <dbReference type="Proteomes" id="UP000053246"/>
    </source>
</evidence>
<dbReference type="OMA" id="AGNMPMI"/>
<organism evidence="11 12">
    <name type="scientific">Micromonospora maris</name>
    <dbReference type="NCBI Taxonomy" id="1003110"/>
    <lineage>
        <taxon>Bacteria</taxon>
        <taxon>Bacillati</taxon>
        <taxon>Actinomycetota</taxon>
        <taxon>Actinomycetes</taxon>
        <taxon>Micromonosporales</taxon>
        <taxon>Micromonosporaceae</taxon>
        <taxon>Micromonospora</taxon>
    </lineage>
</organism>
<feature type="transmembrane region" description="Helical" evidence="9">
    <location>
        <begin position="196"/>
        <end position="217"/>
    </location>
</feature>